<name>A0AAJ1VG86_9FLAO</name>
<evidence type="ECO:0000313" key="3">
    <source>
        <dbReference type="Proteomes" id="UP001228636"/>
    </source>
</evidence>
<organism evidence="2 3">
    <name type="scientific">Polaribacter sejongensis</name>
    <dbReference type="NCBI Taxonomy" id="985043"/>
    <lineage>
        <taxon>Bacteria</taxon>
        <taxon>Pseudomonadati</taxon>
        <taxon>Bacteroidota</taxon>
        <taxon>Flavobacteriia</taxon>
        <taxon>Flavobacteriales</taxon>
        <taxon>Flavobacteriaceae</taxon>
    </lineage>
</organism>
<feature type="transmembrane region" description="Helical" evidence="1">
    <location>
        <begin position="104"/>
        <end position="128"/>
    </location>
</feature>
<dbReference type="AlphaFoldDB" id="A0AAJ1VG86"/>
<proteinExistence type="predicted"/>
<dbReference type="Proteomes" id="UP001228636">
    <property type="component" value="Unassembled WGS sequence"/>
</dbReference>
<feature type="transmembrane region" description="Helical" evidence="1">
    <location>
        <begin position="28"/>
        <end position="46"/>
    </location>
</feature>
<reference evidence="2 3" key="1">
    <citation type="journal article" date="2014" name="Int. J. Syst. Evol. Microbiol.">
        <title>Complete genome sequence of Corynebacterium casei LMG S-19264T (=DSM 44701T), isolated from a smear-ripened cheese.</title>
        <authorList>
            <consortium name="US DOE Joint Genome Institute (JGI-PGF)"/>
            <person name="Walter F."/>
            <person name="Albersmeier A."/>
            <person name="Kalinowski J."/>
            <person name="Ruckert C."/>
        </authorList>
    </citation>
    <scope>NUCLEOTIDE SEQUENCE [LARGE SCALE GENOMIC DNA]</scope>
    <source>
        <strain evidence="2 3">CECT 8670</strain>
    </source>
</reference>
<dbReference type="EMBL" id="JAUFQH010000004">
    <property type="protein sequence ID" value="MDN3619014.1"/>
    <property type="molecule type" value="Genomic_DNA"/>
</dbReference>
<gene>
    <name evidence="2" type="ORF">QWY81_06035</name>
</gene>
<feature type="transmembrane region" description="Helical" evidence="1">
    <location>
        <begin position="160"/>
        <end position="179"/>
    </location>
</feature>
<dbReference type="RefSeq" id="WP_261973631.1">
    <property type="nucleotide sequence ID" value="NZ_CP103460.1"/>
</dbReference>
<evidence type="ECO:0000313" key="2">
    <source>
        <dbReference type="EMBL" id="MDN3619014.1"/>
    </source>
</evidence>
<accession>A0AAJ1VG86</accession>
<protein>
    <submittedName>
        <fullName evidence="2">Uncharacterized protein</fullName>
    </submittedName>
</protein>
<evidence type="ECO:0000256" key="1">
    <source>
        <dbReference type="SAM" id="Phobius"/>
    </source>
</evidence>
<keyword evidence="1" id="KW-0472">Membrane</keyword>
<keyword evidence="1" id="KW-0812">Transmembrane</keyword>
<comment type="caution">
    <text evidence="2">The sequence shown here is derived from an EMBL/GenBank/DDBJ whole genome shotgun (WGS) entry which is preliminary data.</text>
</comment>
<sequence>MKLIIAYQFSVIWFQPEASDVSKISSMAILMVFEFIMVHSGVFMAVMPKRLSLFLLVPFYGLFAWGFSSAMEGNDILMIYLLVVLNRMRFAFSEVDIEIRSRAILFSISAAILYFILIFITLFSNGIFGELGLTQEFLNSSGYFETLTASGVFMERPHTAISFGFFYYCFLAVVETLLLTTKKINMTKIAIK</sequence>
<keyword evidence="1" id="KW-1133">Transmembrane helix</keyword>